<name>A0A098GHC7_LEGMI</name>
<dbReference type="GO" id="GO:1901135">
    <property type="term" value="P:carbohydrate derivative metabolic process"/>
    <property type="evidence" value="ECO:0007669"/>
    <property type="project" value="UniProtKB-ARBA"/>
</dbReference>
<dbReference type="HOGENOM" id="CLU_009583_2_1_6"/>
<dbReference type="SUPFAM" id="SSF53756">
    <property type="entry name" value="UDP-Glycosyltransferase/glycogen phosphorylase"/>
    <property type="match status" value="1"/>
</dbReference>
<proteinExistence type="predicted"/>
<dbReference type="PANTHER" id="PTHR12526">
    <property type="entry name" value="GLYCOSYLTRANSFERASE"/>
    <property type="match status" value="1"/>
</dbReference>
<reference evidence="5" key="2">
    <citation type="submission" date="2014-09" db="EMBL/GenBank/DDBJ databases">
        <authorList>
            <person name="Gomez-Valero L."/>
        </authorList>
    </citation>
    <scope>NUCLEOTIDE SEQUENCE [LARGE SCALE GENOMIC DNA]</scope>
    <source>
        <strain evidence="5">ATCC33218</strain>
    </source>
</reference>
<keyword evidence="6" id="KW-1185">Reference proteome</keyword>
<dbReference type="AlphaFoldDB" id="A0A098GHC7"/>
<dbReference type="EMBL" id="LN614830">
    <property type="protein sequence ID" value="CEG61400.1"/>
    <property type="molecule type" value="Genomic_DNA"/>
</dbReference>
<sequence>MKILHVYKTFLGDAFGGVERVIAQIVRNQQSNFHHTILSLSPDPEPKELEYLGIKIIRYKESLNVASNSISFSLLRDFRKIAQQVDVIHYHFPWPFADVLHLFSRIKKPSILTYHSDIVRQKILFHFYRPLMHHFLKSIDTIVATSPNYFSTSPVLQKYREKVTVIPIGLNKTNYAITTDERIAYWRDLYGDKFFLFVGVMRYYKGLHILLEAAQGTSFPILIVGSGPIEDELKTQAKELGLTHIHFLGRLAEEDKIALLRLCLSVIFPSHLRSEAFGVSLLEGAMFGKSLISSEIGTGTSYININEETGLVVPPGDPIALRNAMQFIWDNPEKAAAMGEKAAERYWTLFTADKMVAEYERLYRDVVSKKQDDSVLLNKDSITNQNV</sequence>
<feature type="domain" description="Glycosyl transferase family 1" evidence="1">
    <location>
        <begin position="191"/>
        <end position="344"/>
    </location>
</feature>
<gene>
    <name evidence="3" type="ORF">LMI_2121</name>
    <name evidence="4" type="ORF">SAMN02982997_01608</name>
</gene>
<dbReference type="OrthoDB" id="9802525at2"/>
<evidence type="ECO:0000313" key="4">
    <source>
        <dbReference type="EMBL" id="SCY40005.1"/>
    </source>
</evidence>
<reference evidence="4 6" key="3">
    <citation type="submission" date="2016-10" db="EMBL/GenBank/DDBJ databases">
        <authorList>
            <person name="Varghese N."/>
            <person name="Submissions S."/>
        </authorList>
    </citation>
    <scope>NUCLEOTIDE SEQUENCE [LARGE SCALE GENOMIC DNA]</scope>
    <source>
        <strain evidence="4 6">ATCC 33218</strain>
    </source>
</reference>
<dbReference type="Gene3D" id="3.40.50.2000">
    <property type="entry name" value="Glycogen Phosphorylase B"/>
    <property type="match status" value="2"/>
</dbReference>
<evidence type="ECO:0000313" key="3">
    <source>
        <dbReference type="EMBL" id="CEG61400.1"/>
    </source>
</evidence>
<evidence type="ECO:0000313" key="5">
    <source>
        <dbReference type="Proteomes" id="UP000032414"/>
    </source>
</evidence>
<dbReference type="GO" id="GO:0016757">
    <property type="term" value="F:glycosyltransferase activity"/>
    <property type="evidence" value="ECO:0007669"/>
    <property type="project" value="InterPro"/>
</dbReference>
<dbReference type="KEGG" id="tmc:LMI_2121"/>
<dbReference type="InterPro" id="IPR001296">
    <property type="entry name" value="Glyco_trans_1"/>
</dbReference>
<accession>A0A098GHC7</accession>
<dbReference type="Proteomes" id="UP000182998">
    <property type="component" value="Unassembled WGS sequence"/>
</dbReference>
<dbReference type="EMBL" id="FMVN01000007">
    <property type="protein sequence ID" value="SCY40005.1"/>
    <property type="molecule type" value="Genomic_DNA"/>
</dbReference>
<feature type="domain" description="Glycosyltransferase subfamily 4-like N-terminal" evidence="2">
    <location>
        <begin position="15"/>
        <end position="171"/>
    </location>
</feature>
<reference evidence="3" key="1">
    <citation type="submission" date="2014-09" db="EMBL/GenBank/DDBJ databases">
        <authorList>
            <person name="GOMEZ-VALERO Laura"/>
        </authorList>
    </citation>
    <scope>NUCLEOTIDE SEQUENCE</scope>
    <source>
        <strain evidence="3">ATCC33218</strain>
    </source>
</reference>
<evidence type="ECO:0000313" key="6">
    <source>
        <dbReference type="Proteomes" id="UP000182998"/>
    </source>
</evidence>
<dbReference type="Pfam" id="PF13439">
    <property type="entry name" value="Glyco_transf_4"/>
    <property type="match status" value="1"/>
</dbReference>
<dbReference type="Proteomes" id="UP000032414">
    <property type="component" value="Chromosome I"/>
</dbReference>
<dbReference type="STRING" id="451.B6N58_05490"/>
<keyword evidence="3" id="KW-0808">Transferase</keyword>
<dbReference type="Pfam" id="PF00534">
    <property type="entry name" value="Glycos_transf_1"/>
    <property type="match status" value="1"/>
</dbReference>
<protein>
    <submittedName>
        <fullName evidence="3">Glycosyl transferase, group 1</fullName>
    </submittedName>
    <submittedName>
        <fullName evidence="4">Rhamnosyl/mannosyltransferase</fullName>
    </submittedName>
</protein>
<evidence type="ECO:0000259" key="2">
    <source>
        <dbReference type="Pfam" id="PF13439"/>
    </source>
</evidence>
<organism evidence="3 5">
    <name type="scientific">Legionella micdadei</name>
    <name type="common">Tatlockia micdadei</name>
    <dbReference type="NCBI Taxonomy" id="451"/>
    <lineage>
        <taxon>Bacteria</taxon>
        <taxon>Pseudomonadati</taxon>
        <taxon>Pseudomonadota</taxon>
        <taxon>Gammaproteobacteria</taxon>
        <taxon>Legionellales</taxon>
        <taxon>Legionellaceae</taxon>
        <taxon>Legionella</taxon>
    </lineage>
</organism>
<dbReference type="RefSeq" id="WP_045099648.1">
    <property type="nucleotide sequence ID" value="NZ_CP020614.1"/>
</dbReference>
<dbReference type="PATRIC" id="fig|451.8.peg.1222"/>
<dbReference type="PANTHER" id="PTHR12526:SF627">
    <property type="entry name" value="D-RHAMNOSYLTRANSFERASE WBPZ"/>
    <property type="match status" value="1"/>
</dbReference>
<dbReference type="InterPro" id="IPR028098">
    <property type="entry name" value="Glyco_trans_4-like_N"/>
</dbReference>
<evidence type="ECO:0000259" key="1">
    <source>
        <dbReference type="Pfam" id="PF00534"/>
    </source>
</evidence>
<dbReference type="CDD" id="cd03795">
    <property type="entry name" value="GT4_WfcD-like"/>
    <property type="match status" value="1"/>
</dbReference>